<dbReference type="Proteomes" id="UP000527324">
    <property type="component" value="Unassembled WGS sequence"/>
</dbReference>
<keyword evidence="4" id="KW-1185">Reference proteome</keyword>
<dbReference type="RefSeq" id="WP_183216781.1">
    <property type="nucleotide sequence ID" value="NZ_CAJFZW010000018.1"/>
</dbReference>
<comment type="caution">
    <text evidence="3">The sequence shown here is derived from an EMBL/GenBank/DDBJ whole genome shotgun (WGS) entry which is preliminary data.</text>
</comment>
<reference evidence="3 4" key="1">
    <citation type="submission" date="2020-08" db="EMBL/GenBank/DDBJ databases">
        <title>Genomic Encyclopedia of Type Strains, Phase IV (KMG-IV): sequencing the most valuable type-strain genomes for metagenomic binning, comparative biology and taxonomic classification.</title>
        <authorList>
            <person name="Goeker M."/>
        </authorList>
    </citation>
    <scope>NUCLEOTIDE SEQUENCE [LARGE SCALE GENOMIC DNA]</scope>
    <source>
        <strain evidence="3 4">DSM 4731</strain>
    </source>
</reference>
<feature type="signal peptide" evidence="2">
    <location>
        <begin position="1"/>
        <end position="21"/>
    </location>
</feature>
<feature type="region of interest" description="Disordered" evidence="1">
    <location>
        <begin position="154"/>
        <end position="176"/>
    </location>
</feature>
<gene>
    <name evidence="3" type="ORF">GGQ93_002059</name>
</gene>
<sequence>MSFARGRLLRPVLLLSSVLFAALMGAGAAAAQVATTSEGLRYLSWPGKPPVARGPDARASSARTTAPRATLAALPLARLDAPASTAVAARRGLTPASDWLSPAVASQPVSQPRPYEATTPQPAPVQVASAQPEPVQAPVVQAPVVQAAAVRVAPPPQNAPQPAPQADALGDPMAPRRDAPIFRLTQTSMAAAAPAATPPVQTAAVQAEASPLASVPSAVPQGARFYSVHRQAGHRPDPIPQAQPVYLDALPVEMSQTPSSADLAQPDGPPALIRNRDGSVRAAPPSAGGSDAVDERS</sequence>
<evidence type="ECO:0000256" key="1">
    <source>
        <dbReference type="SAM" id="MobiDB-lite"/>
    </source>
</evidence>
<dbReference type="EMBL" id="JACHOQ010000004">
    <property type="protein sequence ID" value="MBB5740341.1"/>
    <property type="molecule type" value="Genomic_DNA"/>
</dbReference>
<evidence type="ECO:0000313" key="3">
    <source>
        <dbReference type="EMBL" id="MBB5740341.1"/>
    </source>
</evidence>
<proteinExistence type="predicted"/>
<accession>A0A7W9C725</accession>
<evidence type="ECO:0000256" key="2">
    <source>
        <dbReference type="SAM" id="SignalP"/>
    </source>
</evidence>
<keyword evidence="2" id="KW-0732">Signal</keyword>
<evidence type="ECO:0000313" key="4">
    <source>
        <dbReference type="Proteomes" id="UP000527324"/>
    </source>
</evidence>
<organism evidence="3 4">
    <name type="scientific">Brevundimonas aurantiaca</name>
    <dbReference type="NCBI Taxonomy" id="74316"/>
    <lineage>
        <taxon>Bacteria</taxon>
        <taxon>Pseudomonadati</taxon>
        <taxon>Pseudomonadota</taxon>
        <taxon>Alphaproteobacteria</taxon>
        <taxon>Caulobacterales</taxon>
        <taxon>Caulobacteraceae</taxon>
        <taxon>Brevundimonas</taxon>
    </lineage>
</organism>
<feature type="chain" id="PRO_5031238952" evidence="2">
    <location>
        <begin position="22"/>
        <end position="297"/>
    </location>
</feature>
<protein>
    <submittedName>
        <fullName evidence="3">Uncharacterized protein</fullName>
    </submittedName>
</protein>
<name>A0A7W9C725_9CAUL</name>
<feature type="region of interest" description="Disordered" evidence="1">
    <location>
        <begin position="252"/>
        <end position="297"/>
    </location>
</feature>
<dbReference type="AlphaFoldDB" id="A0A7W9C725"/>
<feature type="compositionally biased region" description="Pro residues" evidence="1">
    <location>
        <begin position="154"/>
        <end position="163"/>
    </location>
</feature>